<dbReference type="PATRIC" id="fig|1680.7.peg.1333"/>
<dbReference type="OrthoDB" id="3173471at2"/>
<dbReference type="EMBL" id="MAXD01000004">
    <property type="protein sequence ID" value="OFA34858.1"/>
    <property type="molecule type" value="Genomic_DNA"/>
</dbReference>
<evidence type="ECO:0000313" key="7">
    <source>
        <dbReference type="Proteomes" id="UP000284589"/>
    </source>
</evidence>
<dbReference type="Gene3D" id="3.40.960.10">
    <property type="entry name" value="VSR Endonuclease"/>
    <property type="match status" value="1"/>
</dbReference>
<evidence type="ECO:0000313" key="1">
    <source>
        <dbReference type="EMBL" id="KAB5885842.1"/>
    </source>
</evidence>
<evidence type="ECO:0000313" key="9">
    <source>
        <dbReference type="Proteomes" id="UP000464884"/>
    </source>
</evidence>
<organism evidence="1 10">
    <name type="scientific">Bifidobacterium adolescentis</name>
    <dbReference type="NCBI Taxonomy" id="1680"/>
    <lineage>
        <taxon>Bacteria</taxon>
        <taxon>Bacillati</taxon>
        <taxon>Actinomycetota</taxon>
        <taxon>Actinomycetes</taxon>
        <taxon>Bifidobacteriales</taxon>
        <taxon>Bifidobacteriaceae</taxon>
        <taxon>Bifidobacterium</taxon>
    </lineage>
</organism>
<evidence type="ECO:0000313" key="4">
    <source>
        <dbReference type="EMBL" id="RGS64514.1"/>
    </source>
</evidence>
<dbReference type="EMBL" id="CP047129">
    <property type="protein sequence ID" value="QHB63719.1"/>
    <property type="molecule type" value="Genomic_DNA"/>
</dbReference>
<sequence length="176" mass="19679">MAETLSVDMLVELAESQMRHGRTTKEKLAVFLEGNSFRGRRKCQLALLLVESGSDSPKETELRLCLLSYGLSGFAVGYVVSGISFENGAAVTLDLADPELKIGIEYDGDHHRTDKMQWRRDVWKRRQLESMGWTIVAVTQLDLSDEPHRAALAMNVAMIRARKSGHPVALHTPVSW</sequence>
<dbReference type="EMBL" id="QRVT01000004">
    <property type="protein sequence ID" value="RGS64514.1"/>
    <property type="molecule type" value="Genomic_DNA"/>
</dbReference>
<protein>
    <recommendedName>
        <fullName evidence="11">DUF559 domain-containing protein</fullName>
    </recommendedName>
</protein>
<reference evidence="1 10" key="3">
    <citation type="journal article" date="2019" name="Nat. Med.">
        <title>A library of human gut bacterial isolates paired with longitudinal multiomics data enables mechanistic microbiome research.</title>
        <authorList>
            <person name="Poyet M."/>
            <person name="Groussin M."/>
            <person name="Gibbons S.M."/>
            <person name="Avila-Pacheco J."/>
            <person name="Jiang X."/>
            <person name="Kearney S.M."/>
            <person name="Perrotta A.R."/>
            <person name="Berdy B."/>
            <person name="Zhao S."/>
            <person name="Lieberman T.D."/>
            <person name="Swanson P.K."/>
            <person name="Smith M."/>
            <person name="Roesemann S."/>
            <person name="Alexander J.E."/>
            <person name="Rich S.A."/>
            <person name="Livny J."/>
            <person name="Vlamakis H."/>
            <person name="Clish C."/>
            <person name="Bullock K."/>
            <person name="Deik A."/>
            <person name="Scott J."/>
            <person name="Pierce K.A."/>
            <person name="Xavier R.J."/>
            <person name="Alm E.J."/>
        </authorList>
    </citation>
    <scope>NUCLEOTIDE SEQUENCE [LARGE SCALE GENOMIC DNA]</scope>
    <source>
        <strain evidence="1 10">BIOML-A105</strain>
    </source>
</reference>
<dbReference type="Proteomes" id="UP000285462">
    <property type="component" value="Unassembled WGS sequence"/>
</dbReference>
<proteinExistence type="predicted"/>
<dbReference type="Proteomes" id="UP000284589">
    <property type="component" value="Unassembled WGS sequence"/>
</dbReference>
<evidence type="ECO:0008006" key="11">
    <source>
        <dbReference type="Google" id="ProtNLM"/>
    </source>
</evidence>
<dbReference type="EMBL" id="QRLP01000005">
    <property type="protein sequence ID" value="RHJ17083.1"/>
    <property type="molecule type" value="Genomic_DNA"/>
</dbReference>
<evidence type="ECO:0000313" key="6">
    <source>
        <dbReference type="Proteomes" id="UP000175684"/>
    </source>
</evidence>
<dbReference type="Proteomes" id="UP000470200">
    <property type="component" value="Unassembled WGS sequence"/>
</dbReference>
<evidence type="ECO:0000313" key="3">
    <source>
        <dbReference type="EMBL" id="QHB63719.1"/>
    </source>
</evidence>
<evidence type="ECO:0000313" key="2">
    <source>
        <dbReference type="EMBL" id="OFA34858.1"/>
    </source>
</evidence>
<dbReference type="Proteomes" id="UP000464884">
    <property type="component" value="Chromosome"/>
</dbReference>
<dbReference type="Proteomes" id="UP000175684">
    <property type="component" value="Unassembled WGS sequence"/>
</dbReference>
<reference evidence="3 9" key="4">
    <citation type="submission" date="2019-12" db="EMBL/GenBank/DDBJ databases">
        <title>Draft Genome Sequence of Bifidobacterium adolescentis ZJ2.</title>
        <authorList>
            <person name="Jin Z."/>
        </authorList>
    </citation>
    <scope>NUCLEOTIDE SEQUENCE [LARGE SCALE GENOMIC DNA]</scope>
    <source>
        <strain evidence="3 9">ZJ2</strain>
    </source>
</reference>
<name>A0A0G9M9S2_BIFAD</name>
<evidence type="ECO:0000313" key="8">
    <source>
        <dbReference type="Proteomes" id="UP000285462"/>
    </source>
</evidence>
<gene>
    <name evidence="2" type="ORF">BBK15_06175</name>
    <name evidence="5" type="ORF">DW139_07445</name>
    <name evidence="4" type="ORF">DWX79_07275</name>
    <name evidence="3" type="ORF">F3K97_09140</name>
    <name evidence="1" type="ORF">GA629_04915</name>
</gene>
<evidence type="ECO:0000313" key="5">
    <source>
        <dbReference type="EMBL" id="RHJ17083.1"/>
    </source>
</evidence>
<dbReference type="AlphaFoldDB" id="A0A0G9M9S2"/>
<dbReference type="InterPro" id="IPR011335">
    <property type="entry name" value="Restrct_endonuc-II-like"/>
</dbReference>
<dbReference type="SUPFAM" id="SSF52980">
    <property type="entry name" value="Restriction endonuclease-like"/>
    <property type="match status" value="1"/>
</dbReference>
<accession>A0A0G9M9S2</accession>
<evidence type="ECO:0000313" key="10">
    <source>
        <dbReference type="Proteomes" id="UP000470200"/>
    </source>
</evidence>
<reference evidence="2 6" key="1">
    <citation type="submission" date="2016-07" db="EMBL/GenBank/DDBJ databases">
        <title>Draft Genome Sequence of Bifidobacterium adolescentis strain Km 4.</title>
        <authorList>
            <person name="Danilenko V.N."/>
        </authorList>
    </citation>
    <scope>NUCLEOTIDE SEQUENCE [LARGE SCALE GENOMIC DNA]</scope>
    <source>
        <strain evidence="2 6">Km 4</strain>
    </source>
</reference>
<dbReference type="EMBL" id="WDIP01000004">
    <property type="protein sequence ID" value="KAB5885842.1"/>
    <property type="molecule type" value="Genomic_DNA"/>
</dbReference>
<reference evidence="7 8" key="2">
    <citation type="submission" date="2018-08" db="EMBL/GenBank/DDBJ databases">
        <title>A genome reference for cultivated species of the human gut microbiota.</title>
        <authorList>
            <person name="Zou Y."/>
            <person name="Xue W."/>
            <person name="Luo G."/>
        </authorList>
    </citation>
    <scope>NUCLEOTIDE SEQUENCE [LARGE SCALE GENOMIC DNA]</scope>
    <source>
        <strain evidence="4 8">AF21-27</strain>
        <strain evidence="5 7">AM12-20</strain>
    </source>
</reference>